<dbReference type="AlphaFoldDB" id="A0A7X6DKL6"/>
<comment type="similarity">
    <text evidence="1">Belongs to the enoyl-CoA hydratase/isomerase family.</text>
</comment>
<dbReference type="PANTHER" id="PTHR43459">
    <property type="entry name" value="ENOYL-COA HYDRATASE"/>
    <property type="match status" value="1"/>
</dbReference>
<keyword evidence="2" id="KW-0413">Isomerase</keyword>
<dbReference type="GO" id="GO:0016853">
    <property type="term" value="F:isomerase activity"/>
    <property type="evidence" value="ECO:0007669"/>
    <property type="project" value="UniProtKB-KW"/>
</dbReference>
<evidence type="ECO:0000313" key="2">
    <source>
        <dbReference type="EMBL" id="NKE68897.1"/>
    </source>
</evidence>
<sequence length="256" mass="27235">MHFLTKLAWRDSIALLTLDDGTGRNALSLQMRSELDEQLQHLLGDKVCSAIVLTGAENFCFGGDLRQMDVKTRQEALSRLELVHRIIRQVASSAKPVLTAVQGIAAGGGVSLVAGSDYAVAARTARFSGSFLRAGLIPDMGALATVSRRMGMARARQFFCLGTTLSASDAFAAGLVDQVVEPPDVLDTTVAIAEQMAALPPLAFSAFKAAFADHSASLGQALEAEKHFQPGLLTSQDQKEAVTAFLDKRRPVFTGS</sequence>
<proteinExistence type="inferred from homology"/>
<reference evidence="2 3" key="1">
    <citation type="journal article" date="2020" name="Nature">
        <title>Bacterial chemolithoautotrophy via manganese oxidation.</title>
        <authorList>
            <person name="Yu H."/>
            <person name="Leadbetter J.R."/>
        </authorList>
    </citation>
    <scope>NUCLEOTIDE SEQUENCE [LARGE SCALE GENOMIC DNA]</scope>
    <source>
        <strain evidence="2 3">RBP-1</strain>
    </source>
</reference>
<dbReference type="Gene3D" id="3.90.226.10">
    <property type="entry name" value="2-enoyl-CoA Hydratase, Chain A, domain 1"/>
    <property type="match status" value="1"/>
</dbReference>
<gene>
    <name evidence="2" type="ORF">RAMLITH_24055</name>
</gene>
<name>A0A7X6DKL6_9BURK</name>
<evidence type="ECO:0000256" key="1">
    <source>
        <dbReference type="ARBA" id="ARBA00005254"/>
    </source>
</evidence>
<dbReference type="EMBL" id="VTOX01000013">
    <property type="protein sequence ID" value="NKE68897.1"/>
    <property type="molecule type" value="Genomic_DNA"/>
</dbReference>
<dbReference type="Proteomes" id="UP000521868">
    <property type="component" value="Unassembled WGS sequence"/>
</dbReference>
<comment type="caution">
    <text evidence="2">The sequence shown here is derived from an EMBL/GenBank/DDBJ whole genome shotgun (WGS) entry which is preliminary data.</text>
</comment>
<dbReference type="CDD" id="cd06558">
    <property type="entry name" value="crotonase-like"/>
    <property type="match status" value="1"/>
</dbReference>
<dbReference type="InterPro" id="IPR029045">
    <property type="entry name" value="ClpP/crotonase-like_dom_sf"/>
</dbReference>
<dbReference type="Pfam" id="PF00378">
    <property type="entry name" value="ECH_1"/>
    <property type="match status" value="1"/>
</dbReference>
<dbReference type="InterPro" id="IPR014748">
    <property type="entry name" value="Enoyl-CoA_hydra_C"/>
</dbReference>
<accession>A0A7X6DKL6</accession>
<dbReference type="RefSeq" id="WP_168110031.1">
    <property type="nucleotide sequence ID" value="NZ_VTOX01000013.1"/>
</dbReference>
<dbReference type="Gene3D" id="1.10.12.10">
    <property type="entry name" value="Lyase 2-enoyl-coa Hydratase, Chain A, domain 2"/>
    <property type="match status" value="1"/>
</dbReference>
<evidence type="ECO:0000313" key="3">
    <source>
        <dbReference type="Proteomes" id="UP000521868"/>
    </source>
</evidence>
<dbReference type="SUPFAM" id="SSF52096">
    <property type="entry name" value="ClpP/crotonase"/>
    <property type="match status" value="1"/>
</dbReference>
<dbReference type="PANTHER" id="PTHR43459:SF1">
    <property type="entry name" value="EG:BACN32G11.4 PROTEIN"/>
    <property type="match status" value="1"/>
</dbReference>
<protein>
    <submittedName>
        <fullName evidence="2">Enoyl-CoA hydratase/isomerase family protein</fullName>
    </submittedName>
</protein>
<organism evidence="2 3">
    <name type="scientific">Ramlibacter lithotrophicus</name>
    <dbReference type="NCBI Taxonomy" id="2606681"/>
    <lineage>
        <taxon>Bacteria</taxon>
        <taxon>Pseudomonadati</taxon>
        <taxon>Pseudomonadota</taxon>
        <taxon>Betaproteobacteria</taxon>
        <taxon>Burkholderiales</taxon>
        <taxon>Comamonadaceae</taxon>
        <taxon>Ramlibacter</taxon>
    </lineage>
</organism>
<keyword evidence="3" id="KW-1185">Reference proteome</keyword>
<dbReference type="InterPro" id="IPR001753">
    <property type="entry name" value="Enoyl-CoA_hydra/iso"/>
</dbReference>